<organism evidence="1 2">
    <name type="scientific">Marine Group I thaumarchaeote SCGC RSA3</name>
    <dbReference type="NCBI Taxonomy" id="1503183"/>
    <lineage>
        <taxon>Archaea</taxon>
        <taxon>Nitrososphaerota</taxon>
        <taxon>Marine Group I</taxon>
    </lineage>
</organism>
<proteinExistence type="predicted"/>
<comment type="caution">
    <text evidence="1">The sequence shown here is derived from an EMBL/GenBank/DDBJ whole genome shotgun (WGS) entry which is preliminary data.</text>
</comment>
<sequence>MYDAVEDGRHIVTMDVPKSIKMDDLLKKKGNVCFNQTALLKRKRML</sequence>
<dbReference type="Proteomes" id="UP000029383">
    <property type="component" value="Unassembled WGS sequence"/>
</dbReference>
<evidence type="ECO:0000313" key="2">
    <source>
        <dbReference type="Proteomes" id="UP000029383"/>
    </source>
</evidence>
<gene>
    <name evidence="1" type="ORF">SCCGRSA3_00075</name>
</gene>
<name>A0A087S5D6_9ARCH</name>
<dbReference type="AlphaFoldDB" id="A0A087S5D6"/>
<reference evidence="1 2" key="1">
    <citation type="submission" date="2014-06" db="EMBL/GenBank/DDBJ databases">
        <authorList>
            <person name="Ngugi D.K."/>
            <person name="Blom J."/>
            <person name="Alam I."/>
            <person name="Rashid M."/>
            <person name="Baalawi W."/>
            <person name="Zhang G."/>
            <person name="Hikmawan T."/>
            <person name="Guan Y."/>
            <person name="Antunes A."/>
            <person name="Siam R."/>
            <person name="El-Dorry H."/>
            <person name="Bajic V."/>
            <person name="Stingl U."/>
        </authorList>
    </citation>
    <scope>NUCLEOTIDE SEQUENCE [LARGE SCALE GENOMIC DNA]</scope>
    <source>
        <strain evidence="1">SCGC RSA3</strain>
    </source>
</reference>
<evidence type="ECO:0000313" key="1">
    <source>
        <dbReference type="EMBL" id="KFM20940.1"/>
    </source>
</evidence>
<accession>A0A087S5D6</accession>
<dbReference type="PATRIC" id="fig|1503183.3.peg.71"/>
<protein>
    <submittedName>
        <fullName evidence="1">Uncharacterized protein</fullName>
    </submittedName>
</protein>
<keyword evidence="2" id="KW-1185">Reference proteome</keyword>
<dbReference type="EMBL" id="JOTD01000011">
    <property type="protein sequence ID" value="KFM20940.1"/>
    <property type="molecule type" value="Genomic_DNA"/>
</dbReference>